<evidence type="ECO:0000256" key="1">
    <source>
        <dbReference type="ARBA" id="ARBA00004651"/>
    </source>
</evidence>
<feature type="domain" description="VTT" evidence="8">
    <location>
        <begin position="30"/>
        <end position="154"/>
    </location>
</feature>
<evidence type="ECO:0000313" key="10">
    <source>
        <dbReference type="Proteomes" id="UP001364764"/>
    </source>
</evidence>
<evidence type="ECO:0000256" key="3">
    <source>
        <dbReference type="ARBA" id="ARBA00022475"/>
    </source>
</evidence>
<comment type="subcellular location">
    <subcellularLocation>
        <location evidence="1">Cell membrane</location>
        <topology evidence="1">Multi-pass membrane protein</topology>
    </subcellularLocation>
</comment>
<keyword evidence="4 7" id="KW-0812">Transmembrane</keyword>
<dbReference type="InterPro" id="IPR032816">
    <property type="entry name" value="VTT_dom"/>
</dbReference>
<evidence type="ECO:0000313" key="9">
    <source>
        <dbReference type="EMBL" id="WWP19271.1"/>
    </source>
</evidence>
<feature type="transmembrane region" description="Helical" evidence="7">
    <location>
        <begin position="171"/>
        <end position="189"/>
    </location>
</feature>
<accession>A0ABD8AP50</accession>
<dbReference type="AlphaFoldDB" id="A0ABD8AP50"/>
<comment type="similarity">
    <text evidence="2">Belongs to the DedA family.</text>
</comment>
<evidence type="ECO:0000256" key="6">
    <source>
        <dbReference type="ARBA" id="ARBA00023136"/>
    </source>
</evidence>
<dbReference type="GeneID" id="93478334"/>
<dbReference type="PANTHER" id="PTHR42709:SF6">
    <property type="entry name" value="UNDECAPRENYL PHOSPHATE TRANSPORTER A"/>
    <property type="match status" value="1"/>
</dbReference>
<sequence>MTEWITQFILFFKDLSYAGLVIALSFEFVPAELVLPMAGYWVYLGDMKLWLAILAGTVGGTFGPLTLYALGRYGGRPMVEKFGKYFLIRPHHLDASDKFFEKYGSGVAFYGRFVPGIRTVISIPCGMAKMNVFKFSIFTFLAMLPITSLYIYLGFKLGSQWEHVDEIVKPYIVPAAVVFLSAFGLYVLLKRWKRRTAQSES</sequence>
<proteinExistence type="inferred from homology"/>
<feature type="transmembrane region" description="Helical" evidence="7">
    <location>
        <begin position="49"/>
        <end position="71"/>
    </location>
</feature>
<dbReference type="EMBL" id="CP145892">
    <property type="protein sequence ID" value="WWP19271.1"/>
    <property type="molecule type" value="Genomic_DNA"/>
</dbReference>
<evidence type="ECO:0000259" key="8">
    <source>
        <dbReference type="Pfam" id="PF09335"/>
    </source>
</evidence>
<gene>
    <name evidence="9" type="ORF">V6668_22675</name>
</gene>
<feature type="transmembrane region" description="Helical" evidence="7">
    <location>
        <begin position="132"/>
        <end position="151"/>
    </location>
</feature>
<name>A0ABD8AP50_PAEAM</name>
<dbReference type="InterPro" id="IPR051311">
    <property type="entry name" value="DedA_domain"/>
</dbReference>
<dbReference type="PANTHER" id="PTHR42709">
    <property type="entry name" value="ALKALINE PHOSPHATASE LIKE PROTEIN"/>
    <property type="match status" value="1"/>
</dbReference>
<evidence type="ECO:0000256" key="5">
    <source>
        <dbReference type="ARBA" id="ARBA00022989"/>
    </source>
</evidence>
<keyword evidence="6 7" id="KW-0472">Membrane</keyword>
<dbReference type="Proteomes" id="UP001364764">
    <property type="component" value="Chromosome"/>
</dbReference>
<organism evidence="9 10">
    <name type="scientific">Paenibacillus amylolyticus</name>
    <dbReference type="NCBI Taxonomy" id="1451"/>
    <lineage>
        <taxon>Bacteria</taxon>
        <taxon>Bacillati</taxon>
        <taxon>Bacillota</taxon>
        <taxon>Bacilli</taxon>
        <taxon>Bacillales</taxon>
        <taxon>Paenibacillaceae</taxon>
        <taxon>Paenibacillus</taxon>
    </lineage>
</organism>
<evidence type="ECO:0000256" key="4">
    <source>
        <dbReference type="ARBA" id="ARBA00022692"/>
    </source>
</evidence>
<protein>
    <submittedName>
        <fullName evidence="9">DedA family protein</fullName>
    </submittedName>
</protein>
<keyword evidence="3" id="KW-1003">Cell membrane</keyword>
<reference evidence="9 10" key="1">
    <citation type="submission" date="2024-02" db="EMBL/GenBank/DDBJ databases">
        <title>Complete sequences of two Paenibacillus sp. strains and one Lysinibacillus strain isolated from the environment on STAA medium highlight biotechnological potential.</title>
        <authorList>
            <person name="Attere S.A."/>
            <person name="Piche L.C."/>
            <person name="Intertaglia L."/>
            <person name="Lami R."/>
            <person name="Charette S.J."/>
            <person name="Vincent A.T."/>
        </authorList>
    </citation>
    <scope>NUCLEOTIDE SEQUENCE [LARGE SCALE GENOMIC DNA]</scope>
    <source>
        <strain evidence="9 10">Y5S-7</strain>
    </source>
</reference>
<dbReference type="RefSeq" id="WP_338706817.1">
    <property type="nucleotide sequence ID" value="NZ_CP145892.1"/>
</dbReference>
<dbReference type="Pfam" id="PF09335">
    <property type="entry name" value="VTT_dom"/>
    <property type="match status" value="1"/>
</dbReference>
<keyword evidence="5 7" id="KW-1133">Transmembrane helix</keyword>
<evidence type="ECO:0000256" key="7">
    <source>
        <dbReference type="SAM" id="Phobius"/>
    </source>
</evidence>
<dbReference type="GO" id="GO:0005886">
    <property type="term" value="C:plasma membrane"/>
    <property type="evidence" value="ECO:0007669"/>
    <property type="project" value="UniProtKB-SubCell"/>
</dbReference>
<evidence type="ECO:0000256" key="2">
    <source>
        <dbReference type="ARBA" id="ARBA00010792"/>
    </source>
</evidence>